<evidence type="ECO:0000313" key="6">
    <source>
        <dbReference type="Ensembl" id="ENSLLEP00000016056.1"/>
    </source>
</evidence>
<dbReference type="Proteomes" id="UP000694569">
    <property type="component" value="Unplaced"/>
</dbReference>
<evidence type="ECO:0000256" key="2">
    <source>
        <dbReference type="ARBA" id="ARBA00022840"/>
    </source>
</evidence>
<accession>A0A8C5MRK6</accession>
<dbReference type="InterPro" id="IPR000719">
    <property type="entry name" value="Prot_kinase_dom"/>
</dbReference>
<dbReference type="SMART" id="SM00220">
    <property type="entry name" value="S_TKc"/>
    <property type="match status" value="1"/>
</dbReference>
<sequence>MESAAIVDPKFEVLAVLGEGAFGKVLKSKDQISGRTVAVKLIRKDRTQLESFLLELHVSRLVSRHENMIYTYPTHVYDVDHFVLVQELAPCGTLHSLIEPQFGIPEEMVKRCAGQLASALHYMHTNRLIHGDLKPDNVLLMDKDWRLSNIIPYTCPELCCLQENEYLYLTPSVDVWAFGVLLYVALTGSFPWEKAVELDHGFQVFADWQNGGDYSAPPNGWETFTAEAKGMFCSLLSLEPTTRPGFKPIPDFLHCPWKMDVLIDRMVLEGEAFLVTTEEGVDQIIILPGDELVLLENGDVEIDDMVVESEIMYVVYDSSTPTEEPQSDIALAI</sequence>
<dbReference type="InterPro" id="IPR008271">
    <property type="entry name" value="Ser/Thr_kinase_AS"/>
</dbReference>
<feature type="binding site" evidence="3">
    <location>
        <position position="44"/>
    </location>
    <ligand>
        <name>ATP</name>
        <dbReference type="ChEBI" id="CHEBI:30616"/>
    </ligand>
</feature>
<dbReference type="InterPro" id="IPR017441">
    <property type="entry name" value="Protein_kinase_ATP_BS"/>
</dbReference>
<keyword evidence="1 3" id="KW-0547">Nucleotide-binding</keyword>
<dbReference type="PROSITE" id="PS00107">
    <property type="entry name" value="PROTEIN_KINASE_ATP"/>
    <property type="match status" value="1"/>
</dbReference>
<evidence type="ECO:0000256" key="4">
    <source>
        <dbReference type="RuleBase" id="RU000304"/>
    </source>
</evidence>
<dbReference type="OrthoDB" id="6513151at2759"/>
<proteinExistence type="inferred from homology"/>
<keyword evidence="7" id="KW-1185">Reference proteome</keyword>
<protein>
    <recommendedName>
        <fullName evidence="5">Protein kinase domain-containing protein</fullName>
    </recommendedName>
</protein>
<dbReference type="AlphaFoldDB" id="A0A8C5MRK6"/>
<dbReference type="GeneTree" id="ENSGT00940000154852"/>
<dbReference type="Gene3D" id="1.10.510.10">
    <property type="entry name" value="Transferase(Phosphotransferase) domain 1"/>
    <property type="match status" value="1"/>
</dbReference>
<reference evidence="6" key="1">
    <citation type="submission" date="2025-08" db="UniProtKB">
        <authorList>
            <consortium name="Ensembl"/>
        </authorList>
    </citation>
    <scope>IDENTIFICATION</scope>
</reference>
<comment type="similarity">
    <text evidence="4">Belongs to the protein kinase superfamily.</text>
</comment>
<keyword evidence="4" id="KW-0418">Kinase</keyword>
<dbReference type="InterPro" id="IPR011009">
    <property type="entry name" value="Kinase-like_dom_sf"/>
</dbReference>
<keyword evidence="4" id="KW-0723">Serine/threonine-protein kinase</keyword>
<feature type="domain" description="Protein kinase" evidence="5">
    <location>
        <begin position="11"/>
        <end position="253"/>
    </location>
</feature>
<evidence type="ECO:0000259" key="5">
    <source>
        <dbReference type="PROSITE" id="PS50011"/>
    </source>
</evidence>
<dbReference type="GO" id="GO:0004674">
    <property type="term" value="F:protein serine/threonine kinase activity"/>
    <property type="evidence" value="ECO:0007669"/>
    <property type="project" value="UniProtKB-KW"/>
</dbReference>
<dbReference type="PANTHER" id="PTHR24359:SF0">
    <property type="entry name" value="SERINE_THREONINE-PROTEIN KINASE SBK1"/>
    <property type="match status" value="1"/>
</dbReference>
<dbReference type="GO" id="GO:0005524">
    <property type="term" value="F:ATP binding"/>
    <property type="evidence" value="ECO:0007669"/>
    <property type="project" value="UniProtKB-UniRule"/>
</dbReference>
<organism evidence="6 7">
    <name type="scientific">Leptobrachium leishanense</name>
    <name type="common">Leishan spiny toad</name>
    <dbReference type="NCBI Taxonomy" id="445787"/>
    <lineage>
        <taxon>Eukaryota</taxon>
        <taxon>Metazoa</taxon>
        <taxon>Chordata</taxon>
        <taxon>Craniata</taxon>
        <taxon>Vertebrata</taxon>
        <taxon>Euteleostomi</taxon>
        <taxon>Amphibia</taxon>
        <taxon>Batrachia</taxon>
        <taxon>Anura</taxon>
        <taxon>Pelobatoidea</taxon>
        <taxon>Megophryidae</taxon>
        <taxon>Leptobrachium</taxon>
    </lineage>
</organism>
<reference evidence="6" key="2">
    <citation type="submission" date="2025-09" db="UniProtKB">
        <authorList>
            <consortium name="Ensembl"/>
        </authorList>
    </citation>
    <scope>IDENTIFICATION</scope>
</reference>
<dbReference type="PROSITE" id="PS00108">
    <property type="entry name" value="PROTEIN_KINASE_ST"/>
    <property type="match status" value="1"/>
</dbReference>
<dbReference type="PANTHER" id="PTHR24359">
    <property type="entry name" value="SERINE/THREONINE-PROTEIN KINASE SBK1"/>
    <property type="match status" value="1"/>
</dbReference>
<dbReference type="SUPFAM" id="SSF56112">
    <property type="entry name" value="Protein kinase-like (PK-like)"/>
    <property type="match status" value="1"/>
</dbReference>
<evidence type="ECO:0000313" key="7">
    <source>
        <dbReference type="Proteomes" id="UP000694569"/>
    </source>
</evidence>
<dbReference type="Pfam" id="PF00069">
    <property type="entry name" value="Pkinase"/>
    <property type="match status" value="2"/>
</dbReference>
<evidence type="ECO:0000256" key="1">
    <source>
        <dbReference type="ARBA" id="ARBA00022741"/>
    </source>
</evidence>
<evidence type="ECO:0000256" key="3">
    <source>
        <dbReference type="PROSITE-ProRule" id="PRU10141"/>
    </source>
</evidence>
<dbReference type="Ensembl" id="ENSLLET00000016670.1">
    <property type="protein sequence ID" value="ENSLLEP00000016056.1"/>
    <property type="gene ID" value="ENSLLEG00000010209.1"/>
</dbReference>
<name>A0A8C5MRK6_9ANUR</name>
<keyword evidence="2 3" id="KW-0067">ATP-binding</keyword>
<keyword evidence="4" id="KW-0808">Transferase</keyword>
<dbReference type="PROSITE" id="PS50011">
    <property type="entry name" value="PROTEIN_KINASE_DOM"/>
    <property type="match status" value="1"/>
</dbReference>